<feature type="region of interest" description="Disordered" evidence="1">
    <location>
        <begin position="1"/>
        <end position="152"/>
    </location>
</feature>
<dbReference type="Proteomes" id="UP001144036">
    <property type="component" value="Unassembled WGS sequence"/>
</dbReference>
<proteinExistence type="predicted"/>
<organism evidence="3 4">
    <name type="scientific">Nonomuraea corallina</name>
    <dbReference type="NCBI Taxonomy" id="2989783"/>
    <lineage>
        <taxon>Bacteria</taxon>
        <taxon>Bacillati</taxon>
        <taxon>Actinomycetota</taxon>
        <taxon>Actinomycetes</taxon>
        <taxon>Streptosporangiales</taxon>
        <taxon>Streptosporangiaceae</taxon>
        <taxon>Nonomuraea</taxon>
    </lineage>
</organism>
<feature type="compositionally biased region" description="Low complexity" evidence="1">
    <location>
        <begin position="59"/>
        <end position="74"/>
    </location>
</feature>
<feature type="compositionally biased region" description="Polar residues" evidence="1">
    <location>
        <begin position="1"/>
        <end position="12"/>
    </location>
</feature>
<reference evidence="3" key="1">
    <citation type="submission" date="2022-11" db="EMBL/GenBank/DDBJ databases">
        <title>Nonomuraea corallina sp. nov., a new species of the genus Nonomuraea isolated from sea side sediment in Thai sea.</title>
        <authorList>
            <person name="Ngamcharungchit C."/>
            <person name="Matsumoto A."/>
            <person name="Suriyachadkun C."/>
            <person name="Panbangred W."/>
            <person name="Inahashi Y."/>
            <person name="Intra B."/>
        </authorList>
    </citation>
    <scope>NUCLEOTIDE SEQUENCE</scope>
    <source>
        <strain evidence="3">MCN248</strain>
    </source>
</reference>
<keyword evidence="2" id="KW-0472">Membrane</keyword>
<feature type="compositionally biased region" description="Gly residues" evidence="1">
    <location>
        <begin position="75"/>
        <end position="89"/>
    </location>
</feature>
<name>A0ABT4S9W6_9ACTN</name>
<dbReference type="EMBL" id="JAPNNL010000032">
    <property type="protein sequence ID" value="MDA0633962.1"/>
    <property type="molecule type" value="Genomic_DNA"/>
</dbReference>
<protein>
    <submittedName>
        <fullName evidence="3">Uncharacterized protein</fullName>
    </submittedName>
</protein>
<gene>
    <name evidence="3" type="ORF">OUY22_11090</name>
</gene>
<keyword evidence="4" id="KW-1185">Reference proteome</keyword>
<accession>A0ABT4S9W6</accession>
<sequence>MADVGDQNNDNDAPTAPFRKIVVPAEEETIVFRRDSSEGAAPAPDAGPKSAGPEPATRSGSTASGAKGGPTASGSKGGSTAGGSKGGSTAGAASPSGDPLPAGPRARVGPVRVGSGPVRDGGLSGAGTAGGPFRPAETLPATPGPPPPPKGGLLSRIGDIPIKVVYLLGAIVATVAAVLLVFVIFSGDVPTRPANEEDVVPVAPVPSVSDSPTPGAAGGGATLPAVPSRLAFADLPGTATAVTGTVSDARTGISYPRLGGPWRARSFAPFAYAQRVGEVEVPQTVIASAMLPGATPETKPASDADYRAIAARAARWALRTQYPEGATLTWTGSRKAAGGEGWTLAFRVAYPDGGERRTGHALVSVLEVGKAKPAMLLASIPESGRAYWADLNTLAEKVRPL</sequence>
<evidence type="ECO:0000313" key="3">
    <source>
        <dbReference type="EMBL" id="MDA0633962.1"/>
    </source>
</evidence>
<evidence type="ECO:0000256" key="1">
    <source>
        <dbReference type="SAM" id="MobiDB-lite"/>
    </source>
</evidence>
<feature type="compositionally biased region" description="Low complexity" evidence="1">
    <location>
        <begin position="90"/>
        <end position="118"/>
    </location>
</feature>
<evidence type="ECO:0000313" key="4">
    <source>
        <dbReference type="Proteomes" id="UP001144036"/>
    </source>
</evidence>
<feature type="transmembrane region" description="Helical" evidence="2">
    <location>
        <begin position="164"/>
        <end position="185"/>
    </location>
</feature>
<dbReference type="RefSeq" id="WP_270154769.1">
    <property type="nucleotide sequence ID" value="NZ_JAPNNL010000032.1"/>
</dbReference>
<keyword evidence="2" id="KW-0812">Transmembrane</keyword>
<keyword evidence="2" id="KW-1133">Transmembrane helix</keyword>
<comment type="caution">
    <text evidence="3">The sequence shown here is derived from an EMBL/GenBank/DDBJ whole genome shotgun (WGS) entry which is preliminary data.</text>
</comment>
<evidence type="ECO:0000256" key="2">
    <source>
        <dbReference type="SAM" id="Phobius"/>
    </source>
</evidence>